<organism evidence="2 3">
    <name type="scientific">Alloprevotella tannerae</name>
    <dbReference type="NCBI Taxonomy" id="76122"/>
    <lineage>
        <taxon>Bacteria</taxon>
        <taxon>Pseudomonadati</taxon>
        <taxon>Bacteroidota</taxon>
        <taxon>Bacteroidia</taxon>
        <taxon>Bacteroidales</taxon>
        <taxon>Prevotellaceae</taxon>
        <taxon>Alloprevotella</taxon>
    </lineage>
</organism>
<dbReference type="Gene3D" id="2.180.10.10">
    <property type="entry name" value="RHS repeat-associated core"/>
    <property type="match status" value="1"/>
</dbReference>
<gene>
    <name evidence="2" type="ORF">HXK21_03490</name>
</gene>
<evidence type="ECO:0000313" key="2">
    <source>
        <dbReference type="EMBL" id="MBF0970093.1"/>
    </source>
</evidence>
<evidence type="ECO:0000256" key="1">
    <source>
        <dbReference type="SAM" id="SignalP"/>
    </source>
</evidence>
<feature type="signal peptide" evidence="1">
    <location>
        <begin position="1"/>
        <end position="22"/>
    </location>
</feature>
<proteinExistence type="predicted"/>
<dbReference type="RefSeq" id="WP_303763312.1">
    <property type="nucleotide sequence ID" value="NZ_JABZGR010000006.1"/>
</dbReference>
<evidence type="ECO:0008006" key="4">
    <source>
        <dbReference type="Google" id="ProtNLM"/>
    </source>
</evidence>
<sequence length="405" mass="46123">MKKTILLLPLMILSGFCLKALAQSTMAERQFCADPARYQYRLTDIKNLYGQDMHYDYDAANCLVKESVYESENDLAEETLYTYDERHYLIKMEIREYPRGGGDPIVSYRHIYTRDDQGYIVKYTRFRRRALTPDDLELIEDVEGTYFYDEQHRPIRAEYDFWDEQAGDWYKGKTCELAYNGKGLLEKVTMMADGSTLETERLTYNAQGKITSLTLSVPGNNDVTEVYTYDGHGDIIKAGRKDFMFEYEYDQDMLAEKTFIPRHTVRDLTYFGKRNCAVFAGLPENDSFTHAVASIKLPTPDDDSEEGEEESEKTTMKYEKIETTGVNNVATQADAQAAKVEIKAGQLILNVGSELVGKPWQLFTTSGQLLQCGSAVKATTTLDIAPLTPGTYVIRLGRVAFTFTK</sequence>
<feature type="chain" id="PRO_5037956269" description="RHS repeat protein" evidence="1">
    <location>
        <begin position="23"/>
        <end position="405"/>
    </location>
</feature>
<name>A0A929WZS4_9BACT</name>
<keyword evidence="1" id="KW-0732">Signal</keyword>
<dbReference type="AlphaFoldDB" id="A0A929WZS4"/>
<protein>
    <recommendedName>
        <fullName evidence="4">RHS repeat protein</fullName>
    </recommendedName>
</protein>
<comment type="caution">
    <text evidence="2">The sequence shown here is derived from an EMBL/GenBank/DDBJ whole genome shotgun (WGS) entry which is preliminary data.</text>
</comment>
<evidence type="ECO:0000313" key="3">
    <source>
        <dbReference type="Proteomes" id="UP000704068"/>
    </source>
</evidence>
<dbReference type="EMBL" id="JABZGR010000006">
    <property type="protein sequence ID" value="MBF0970093.1"/>
    <property type="molecule type" value="Genomic_DNA"/>
</dbReference>
<reference evidence="2" key="1">
    <citation type="submission" date="2020-04" db="EMBL/GenBank/DDBJ databases">
        <title>Deep metagenomics examines the oral microbiome during advanced dental caries in children, revealing novel taxa and co-occurrences with host molecules.</title>
        <authorList>
            <person name="Baker J.L."/>
            <person name="Morton J.T."/>
            <person name="Dinis M."/>
            <person name="Alvarez R."/>
            <person name="Tran N.C."/>
            <person name="Knight R."/>
            <person name="Edlund A."/>
        </authorList>
    </citation>
    <scope>NUCLEOTIDE SEQUENCE</scope>
    <source>
        <strain evidence="2">JCVI_34_bin.1</strain>
    </source>
</reference>
<dbReference type="Proteomes" id="UP000704068">
    <property type="component" value="Unassembled WGS sequence"/>
</dbReference>
<accession>A0A929WZS4</accession>